<evidence type="ECO:0000313" key="1">
    <source>
        <dbReference type="EMBL" id="KUM50503.1"/>
    </source>
</evidence>
<dbReference type="EMBL" id="LKAM01000001">
    <property type="protein sequence ID" value="KUM50503.1"/>
    <property type="molecule type" value="Genomic_DNA"/>
</dbReference>
<keyword evidence="1" id="KW-0496">Mitochondrion</keyword>
<geneLocation type="mitochondrion" evidence="1"/>
<reference evidence="1" key="1">
    <citation type="journal article" date="2015" name="Genome Biol. Evol.">
        <title>Organellar Genomes of White Spruce (Picea glauca): Assembly and Annotation.</title>
        <authorList>
            <person name="Jackman S.D."/>
            <person name="Warren R.L."/>
            <person name="Gibb E.A."/>
            <person name="Vandervalk B.P."/>
            <person name="Mohamadi H."/>
            <person name="Chu J."/>
            <person name="Raymond A."/>
            <person name="Pleasance S."/>
            <person name="Coope R."/>
            <person name="Wildung M.R."/>
            <person name="Ritland C.E."/>
            <person name="Bousquet J."/>
            <person name="Jones S.J."/>
            <person name="Bohlmann J."/>
            <person name="Birol I."/>
        </authorList>
    </citation>
    <scope>NUCLEOTIDE SEQUENCE [LARGE SCALE GENOMIC DNA]</scope>
    <source>
        <tissue evidence="1">Flushing bud</tissue>
    </source>
</reference>
<sequence length="49" mass="5731">MLSDAYWLFDGMLLEIETCILFFYSPVLSSIRLMMLEPSQDEISSILHM</sequence>
<organism evidence="1">
    <name type="scientific">Picea glauca</name>
    <name type="common">White spruce</name>
    <name type="synonym">Pinus glauca</name>
    <dbReference type="NCBI Taxonomy" id="3330"/>
    <lineage>
        <taxon>Eukaryota</taxon>
        <taxon>Viridiplantae</taxon>
        <taxon>Streptophyta</taxon>
        <taxon>Embryophyta</taxon>
        <taxon>Tracheophyta</taxon>
        <taxon>Spermatophyta</taxon>
        <taxon>Pinopsida</taxon>
        <taxon>Pinidae</taxon>
        <taxon>Conifers I</taxon>
        <taxon>Pinales</taxon>
        <taxon>Pinaceae</taxon>
        <taxon>Picea</taxon>
    </lineage>
</organism>
<gene>
    <name evidence="1" type="ORF">ABT39_MTgene346</name>
</gene>
<name>A0A101M3X4_PICGL</name>
<protein>
    <submittedName>
        <fullName evidence="1">Uncharacterized protein</fullName>
    </submittedName>
</protein>
<accession>A0A101M3X4</accession>
<comment type="caution">
    <text evidence="1">The sequence shown here is derived from an EMBL/GenBank/DDBJ whole genome shotgun (WGS) entry which is preliminary data.</text>
</comment>
<proteinExistence type="predicted"/>
<dbReference type="AlphaFoldDB" id="A0A101M3X4"/>